<sequence>MNSGASFGLARCVQYAAFAVTMIVGIASGSEAQDVCTQDTHTITTQSDADSLGSCNNITGPITVQSNTLTSLTLNGIQRLDGSLTVSSCAALAEISAPQLQWINDNLTLSALPQLTNLSLPALETVQMALSWTSVPQLISPNLKTKGVDAYGNPGTNIYGDLTISDTGIETLDFFNFGSFSRVGDVIVTGNKDMKIVNLSSLVTSSLLKFADNGENFQVLLPELTTAEGLSMQDVMQLNISSLTTLSATLRLEENTFQAFEMDQLNAIGGDVIVKGNQMMNRFSLPALTHIGGGIYSGDFLIANNSALTDLDGLGKLAAVDGSTNLSGNLYKVSLPAMDDMSDGFHLLTTAPEFNCSGFDHLFYSSDVSKYPDRYSCATSGTDTAIHYHPPSSGSALPKATKVVIIIVCIVAALLATGIGLRYWAKRRRRGRVPEEPPINLRELGVGAEEEGEGVDGLPAYRRMGKPGEVPPGYKARESTQNRPQIPPPPPARVKGIRGTIEVWRSTFMRLPSRHGETAGGV</sequence>
<evidence type="ECO:0000256" key="7">
    <source>
        <dbReference type="SAM" id="Phobius"/>
    </source>
</evidence>
<feature type="signal peptide" evidence="8">
    <location>
        <begin position="1"/>
        <end position="32"/>
    </location>
</feature>
<dbReference type="AlphaFoldDB" id="A0A8H8UKH2"/>
<keyword evidence="3" id="KW-0964">Secreted</keyword>
<proteinExistence type="predicted"/>
<comment type="subcellular location">
    <subcellularLocation>
        <location evidence="1">Secreted</location>
        <location evidence="1">Cell wall</location>
    </subcellularLocation>
</comment>
<dbReference type="GO" id="GO:0009986">
    <property type="term" value="C:cell surface"/>
    <property type="evidence" value="ECO:0007669"/>
    <property type="project" value="TreeGrafter"/>
</dbReference>
<keyword evidence="4 8" id="KW-0732">Signal</keyword>
<dbReference type="GO" id="GO:0031505">
    <property type="term" value="P:fungal-type cell wall organization"/>
    <property type="evidence" value="ECO:0007669"/>
    <property type="project" value="TreeGrafter"/>
</dbReference>
<gene>
    <name evidence="9" type="primary">ecm33_1</name>
    <name evidence="9" type="ORF">LOCC1_G001371</name>
</gene>
<dbReference type="SUPFAM" id="SSF52058">
    <property type="entry name" value="L domain-like"/>
    <property type="match status" value="2"/>
</dbReference>
<feature type="transmembrane region" description="Helical" evidence="7">
    <location>
        <begin position="403"/>
        <end position="425"/>
    </location>
</feature>
<dbReference type="PANTHER" id="PTHR31018:SF3">
    <property type="entry name" value="RECEPTOR PROTEIN-TYROSINE KINASE"/>
    <property type="match status" value="1"/>
</dbReference>
<dbReference type="InterPro" id="IPR036941">
    <property type="entry name" value="Rcpt_L-dom_sf"/>
</dbReference>
<keyword evidence="7" id="KW-1133">Transmembrane helix</keyword>
<evidence type="ECO:0000256" key="5">
    <source>
        <dbReference type="ARBA" id="ARBA00023180"/>
    </source>
</evidence>
<reference evidence="9 10" key="1">
    <citation type="submission" date="2018-05" db="EMBL/GenBank/DDBJ databases">
        <title>Genome sequencing and assembly of the regulated plant pathogen Lachnellula willkommii and related sister species for the development of diagnostic species identification markers.</title>
        <authorList>
            <person name="Giroux E."/>
            <person name="Bilodeau G."/>
        </authorList>
    </citation>
    <scope>NUCLEOTIDE SEQUENCE [LARGE SCALE GENOMIC DNA]</scope>
    <source>
        <strain evidence="9 10">CBS 160.35</strain>
    </source>
</reference>
<dbReference type="EMBL" id="QGMI01000023">
    <property type="protein sequence ID" value="TVY49058.1"/>
    <property type="molecule type" value="Genomic_DNA"/>
</dbReference>
<organism evidence="9 10">
    <name type="scientific">Lachnellula occidentalis</name>
    <dbReference type="NCBI Taxonomy" id="215460"/>
    <lineage>
        <taxon>Eukaryota</taxon>
        <taxon>Fungi</taxon>
        <taxon>Dikarya</taxon>
        <taxon>Ascomycota</taxon>
        <taxon>Pezizomycotina</taxon>
        <taxon>Leotiomycetes</taxon>
        <taxon>Helotiales</taxon>
        <taxon>Lachnaceae</taxon>
        <taxon>Lachnellula</taxon>
    </lineage>
</organism>
<comment type="caution">
    <text evidence="9">The sequence shown here is derived from an EMBL/GenBank/DDBJ whole genome shotgun (WGS) entry which is preliminary data.</text>
</comment>
<evidence type="ECO:0000256" key="3">
    <source>
        <dbReference type="ARBA" id="ARBA00022525"/>
    </source>
</evidence>
<dbReference type="PANTHER" id="PTHR31018">
    <property type="entry name" value="SPORULATION-SPECIFIC PROTEIN-RELATED"/>
    <property type="match status" value="1"/>
</dbReference>
<keyword evidence="5" id="KW-0325">Glycoprotein</keyword>
<dbReference type="InterPro" id="IPR051648">
    <property type="entry name" value="CWI-Assembly_Regulator"/>
</dbReference>
<keyword evidence="7" id="KW-0812">Transmembrane</keyword>
<evidence type="ECO:0000256" key="1">
    <source>
        <dbReference type="ARBA" id="ARBA00004191"/>
    </source>
</evidence>
<dbReference type="GO" id="GO:0009277">
    <property type="term" value="C:fungal-type cell wall"/>
    <property type="evidence" value="ECO:0007669"/>
    <property type="project" value="TreeGrafter"/>
</dbReference>
<dbReference type="OrthoDB" id="3542863at2759"/>
<dbReference type="Gene3D" id="3.80.20.20">
    <property type="entry name" value="Receptor L-domain"/>
    <property type="match status" value="1"/>
</dbReference>
<name>A0A8H8UKH2_9HELO</name>
<protein>
    <submittedName>
        <fullName evidence="9">Protein ecm33</fullName>
    </submittedName>
</protein>
<evidence type="ECO:0000313" key="10">
    <source>
        <dbReference type="Proteomes" id="UP000443090"/>
    </source>
</evidence>
<keyword evidence="10" id="KW-1185">Reference proteome</keyword>
<keyword evidence="7" id="KW-0472">Membrane</keyword>
<evidence type="ECO:0000313" key="9">
    <source>
        <dbReference type="EMBL" id="TVY49058.1"/>
    </source>
</evidence>
<accession>A0A8H8UKH2</accession>
<evidence type="ECO:0000256" key="2">
    <source>
        <dbReference type="ARBA" id="ARBA00022512"/>
    </source>
</evidence>
<evidence type="ECO:0000256" key="6">
    <source>
        <dbReference type="SAM" id="MobiDB-lite"/>
    </source>
</evidence>
<feature type="chain" id="PRO_5034536028" evidence="8">
    <location>
        <begin position="33"/>
        <end position="522"/>
    </location>
</feature>
<dbReference type="Proteomes" id="UP000443090">
    <property type="component" value="Unassembled WGS sequence"/>
</dbReference>
<evidence type="ECO:0000256" key="8">
    <source>
        <dbReference type="SAM" id="SignalP"/>
    </source>
</evidence>
<evidence type="ECO:0000256" key="4">
    <source>
        <dbReference type="ARBA" id="ARBA00022729"/>
    </source>
</evidence>
<feature type="region of interest" description="Disordered" evidence="6">
    <location>
        <begin position="451"/>
        <end position="495"/>
    </location>
</feature>
<keyword evidence="2" id="KW-0134">Cell wall</keyword>
<dbReference type="GO" id="GO:0005886">
    <property type="term" value="C:plasma membrane"/>
    <property type="evidence" value="ECO:0007669"/>
    <property type="project" value="TreeGrafter"/>
</dbReference>